<sequence length="68" mass="8375">MTLREQLLDEIRQLPEQKVADVLHWVRQLREQERFDWDAWWMSFGAISDDFMSDRNQPSLPQHDDWCE</sequence>
<comment type="caution">
    <text evidence="1">The sequence shown here is derived from an EMBL/GenBank/DDBJ whole genome shotgun (WGS) entry which is preliminary data.</text>
</comment>
<gene>
    <name evidence="1" type="ORF">PMG71_13185</name>
</gene>
<dbReference type="Proteomes" id="UP001235303">
    <property type="component" value="Unassembled WGS sequence"/>
</dbReference>
<accession>A0ABT7AU05</accession>
<dbReference type="RefSeq" id="WP_200669561.1">
    <property type="nucleotide sequence ID" value="NZ_JAQOSP010000087.1"/>
</dbReference>
<keyword evidence="2" id="KW-1185">Reference proteome</keyword>
<proteinExistence type="predicted"/>
<dbReference type="EMBL" id="JAQOSP010000087">
    <property type="protein sequence ID" value="MDJ1170386.1"/>
    <property type="molecule type" value="Genomic_DNA"/>
</dbReference>
<name>A0ABT7AU05_9CYAN</name>
<evidence type="ECO:0008006" key="3">
    <source>
        <dbReference type="Google" id="ProtNLM"/>
    </source>
</evidence>
<reference evidence="1 2" key="1">
    <citation type="submission" date="2023-01" db="EMBL/GenBank/DDBJ databases">
        <title>Novel diversity within Roseofilum (Cyanobacteria; Desertifilaceae) from marine benthic mats with descriptions of four novel species.</title>
        <authorList>
            <person name="Wang Y."/>
            <person name="Berthold D.E."/>
            <person name="Hu J."/>
            <person name="Lefler F.W."/>
            <person name="Laughinghouse H.D. IV."/>
        </authorList>
    </citation>
    <scope>NUCLEOTIDE SEQUENCE [LARGE SCALE GENOMIC DNA]</scope>
    <source>
        <strain evidence="1 2">BLCC-M154</strain>
    </source>
</reference>
<evidence type="ECO:0000313" key="2">
    <source>
        <dbReference type="Proteomes" id="UP001235303"/>
    </source>
</evidence>
<evidence type="ECO:0000313" key="1">
    <source>
        <dbReference type="EMBL" id="MDJ1170386.1"/>
    </source>
</evidence>
<organism evidence="1 2">
    <name type="scientific">Roseofilum acuticapitatum BLCC-M154</name>
    <dbReference type="NCBI Taxonomy" id="3022444"/>
    <lineage>
        <taxon>Bacteria</taxon>
        <taxon>Bacillati</taxon>
        <taxon>Cyanobacteriota</taxon>
        <taxon>Cyanophyceae</taxon>
        <taxon>Desertifilales</taxon>
        <taxon>Desertifilaceae</taxon>
        <taxon>Roseofilum</taxon>
        <taxon>Roseofilum acuticapitatum</taxon>
    </lineage>
</organism>
<protein>
    <recommendedName>
        <fullName evidence="3">DUF2281 domain-containing protein</fullName>
    </recommendedName>
</protein>